<feature type="compositionally biased region" description="Polar residues" evidence="1">
    <location>
        <begin position="608"/>
        <end position="617"/>
    </location>
</feature>
<organism evidence="2 3">
    <name type="scientific">Streblomastix strix</name>
    <dbReference type="NCBI Taxonomy" id="222440"/>
    <lineage>
        <taxon>Eukaryota</taxon>
        <taxon>Metamonada</taxon>
        <taxon>Preaxostyla</taxon>
        <taxon>Oxymonadida</taxon>
        <taxon>Streblomastigidae</taxon>
        <taxon>Streblomastix</taxon>
    </lineage>
</organism>
<accession>A0A5J4VM37</accession>
<feature type="region of interest" description="Disordered" evidence="1">
    <location>
        <begin position="128"/>
        <end position="197"/>
    </location>
</feature>
<dbReference type="AlphaFoldDB" id="A0A5J4VM37"/>
<sequence length="679" mass="76214">SSSLVATEKQDQLKDKDKQIQQKVGEGEQQVNISALTDALKVGPIKSVKDKSKQFKHNKSKQTSNQRVLSNGRIHGSDDEEEDEMDIDEVDNPVIIEVEAGVMDSDIQEYGQGMDLGVDRAIQVAKEVEQEEREMERKREIENTEKEKDIQKKRKQKGKDKDKDKGKKQEKENYDDEQKHEHHHPHQHNRHNINSPIIIREPILVDKLKENHHNHHNHSKEKEKEKQQEKEKDETKDTYSGISWDKDQPQPNQQKQSTNKKKITSQDFTNNPFHPSQWFSIFVSPFADSTAYIHPTNNAIQFAQSQQDINEYQQGQQQQNKRLKSQQVIKGATSKNQIQSIASQPEQIKSKSFMNQMHFVASTLITSADYCIKFRDLISFFACKGARPPLSPKPIAPIAVDPADINDVEQHQFSSISIESPIMNEAASSVSASGTSSSSKPSVIGSATVAVRYGGEMVDLNMSEGLIPALNDIGISMRDNQMDDNLQFTSPTTETLQVATLQPSSSVSSLPQLVQNQEDINTNPKSPSTRSESEIFPYLSSAGGNQSTTDTQLSIDPAQALNVDNSPILQQPIQPLLIQYHQGDVYPNTLFPNYNADQNNQGQISMDHNTTSQTFNSEHPVHPIQSPISNQSFNSGQTQNPIPHQHARLSDASDGTSQYSVPIYIVSSKPDVQLNDQYP</sequence>
<protein>
    <submittedName>
        <fullName evidence="2">Uncharacterized protein</fullName>
    </submittedName>
</protein>
<evidence type="ECO:0000313" key="2">
    <source>
        <dbReference type="EMBL" id="KAA6383697.1"/>
    </source>
</evidence>
<feature type="compositionally biased region" description="Basic and acidic residues" evidence="1">
    <location>
        <begin position="220"/>
        <end position="237"/>
    </location>
</feature>
<comment type="caution">
    <text evidence="2">The sequence shown here is derived from an EMBL/GenBank/DDBJ whole genome shotgun (WGS) entry which is preliminary data.</text>
</comment>
<dbReference type="Proteomes" id="UP000324800">
    <property type="component" value="Unassembled WGS sequence"/>
</dbReference>
<name>A0A5J4VM37_9EUKA</name>
<evidence type="ECO:0000313" key="3">
    <source>
        <dbReference type="Proteomes" id="UP000324800"/>
    </source>
</evidence>
<feature type="compositionally biased region" description="Basic and acidic residues" evidence="1">
    <location>
        <begin position="8"/>
        <end position="20"/>
    </location>
</feature>
<feature type="compositionally biased region" description="Basic residues" evidence="1">
    <location>
        <begin position="181"/>
        <end position="191"/>
    </location>
</feature>
<feature type="compositionally biased region" description="Polar residues" evidence="1">
    <location>
        <begin position="626"/>
        <end position="642"/>
    </location>
</feature>
<feature type="non-terminal residue" evidence="2">
    <location>
        <position position="1"/>
    </location>
</feature>
<proteinExistence type="predicted"/>
<feature type="compositionally biased region" description="Basic and acidic residues" evidence="1">
    <location>
        <begin position="134"/>
        <end position="150"/>
    </location>
</feature>
<feature type="compositionally biased region" description="Basic and acidic residues" evidence="1">
    <location>
        <begin position="159"/>
        <end position="180"/>
    </location>
</feature>
<feature type="region of interest" description="Disordered" evidence="1">
    <location>
        <begin position="1"/>
        <end position="27"/>
    </location>
</feature>
<gene>
    <name evidence="2" type="ORF">EZS28_020777</name>
</gene>
<dbReference type="EMBL" id="SNRW01006115">
    <property type="protein sequence ID" value="KAA6383697.1"/>
    <property type="molecule type" value="Genomic_DNA"/>
</dbReference>
<reference evidence="2 3" key="1">
    <citation type="submission" date="2019-03" db="EMBL/GenBank/DDBJ databases">
        <title>Single cell metagenomics reveals metabolic interactions within the superorganism composed of flagellate Streblomastix strix and complex community of Bacteroidetes bacteria on its surface.</title>
        <authorList>
            <person name="Treitli S.C."/>
            <person name="Kolisko M."/>
            <person name="Husnik F."/>
            <person name="Keeling P."/>
            <person name="Hampl V."/>
        </authorList>
    </citation>
    <scope>NUCLEOTIDE SEQUENCE [LARGE SCALE GENOMIC DNA]</scope>
    <source>
        <strain evidence="2">ST1C</strain>
    </source>
</reference>
<feature type="region of interest" description="Disordered" evidence="1">
    <location>
        <begin position="48"/>
        <end position="89"/>
    </location>
</feature>
<evidence type="ECO:0000256" key="1">
    <source>
        <dbReference type="SAM" id="MobiDB-lite"/>
    </source>
</evidence>
<feature type="compositionally biased region" description="Acidic residues" evidence="1">
    <location>
        <begin position="78"/>
        <end position="89"/>
    </location>
</feature>
<feature type="region of interest" description="Disordered" evidence="1">
    <location>
        <begin position="213"/>
        <end position="269"/>
    </location>
</feature>
<feature type="region of interest" description="Disordered" evidence="1">
    <location>
        <begin position="608"/>
        <end position="655"/>
    </location>
</feature>